<gene>
    <name evidence="8" type="ORF">GCM10010260_69520</name>
</gene>
<dbReference type="FunFam" id="1.10.630.10:FF:000018">
    <property type="entry name" value="Cytochrome P450 monooxygenase"/>
    <property type="match status" value="1"/>
</dbReference>
<keyword evidence="6 7" id="KW-0503">Monooxygenase</keyword>
<evidence type="ECO:0000256" key="2">
    <source>
        <dbReference type="ARBA" id="ARBA00022617"/>
    </source>
</evidence>
<dbReference type="Gene3D" id="1.10.630.10">
    <property type="entry name" value="Cytochrome P450"/>
    <property type="match status" value="1"/>
</dbReference>
<proteinExistence type="inferred from homology"/>
<keyword evidence="4 7" id="KW-0560">Oxidoreductase</keyword>
<dbReference type="CDD" id="cd11029">
    <property type="entry name" value="CYP107-like"/>
    <property type="match status" value="1"/>
</dbReference>
<dbReference type="Pfam" id="PF00067">
    <property type="entry name" value="p450"/>
    <property type="match status" value="2"/>
</dbReference>
<evidence type="ECO:0000313" key="8">
    <source>
        <dbReference type="EMBL" id="GGV19694.1"/>
    </source>
</evidence>
<dbReference type="GO" id="GO:0005506">
    <property type="term" value="F:iron ion binding"/>
    <property type="evidence" value="ECO:0007669"/>
    <property type="project" value="InterPro"/>
</dbReference>
<dbReference type="PANTHER" id="PTHR46696">
    <property type="entry name" value="P450, PUTATIVE (EUROFUNG)-RELATED"/>
    <property type="match status" value="1"/>
</dbReference>
<dbReference type="PRINTS" id="PR00385">
    <property type="entry name" value="P450"/>
</dbReference>
<dbReference type="SUPFAM" id="SSF48264">
    <property type="entry name" value="Cytochrome P450"/>
    <property type="match status" value="1"/>
</dbReference>
<dbReference type="PROSITE" id="PS00086">
    <property type="entry name" value="CYTOCHROME_P450"/>
    <property type="match status" value="1"/>
</dbReference>
<dbReference type="GO" id="GO:0004497">
    <property type="term" value="F:monooxygenase activity"/>
    <property type="evidence" value="ECO:0007669"/>
    <property type="project" value="UniProtKB-KW"/>
</dbReference>
<dbReference type="PRINTS" id="PR00359">
    <property type="entry name" value="BP450"/>
</dbReference>
<keyword evidence="2 7" id="KW-0349">Heme</keyword>
<keyword evidence="9" id="KW-1185">Reference proteome</keyword>
<evidence type="ECO:0000256" key="7">
    <source>
        <dbReference type="RuleBase" id="RU000461"/>
    </source>
</evidence>
<dbReference type="RefSeq" id="WP_191877458.1">
    <property type="nucleotide sequence ID" value="NZ_BMTD01000021.1"/>
</dbReference>
<dbReference type="AlphaFoldDB" id="A0A918MFB1"/>
<dbReference type="Proteomes" id="UP000618795">
    <property type="component" value="Unassembled WGS sequence"/>
</dbReference>
<dbReference type="InterPro" id="IPR017972">
    <property type="entry name" value="Cyt_P450_CS"/>
</dbReference>
<evidence type="ECO:0000313" key="9">
    <source>
        <dbReference type="Proteomes" id="UP000618795"/>
    </source>
</evidence>
<protein>
    <submittedName>
        <fullName evidence="8">Cytochrome P450</fullName>
    </submittedName>
</protein>
<comment type="caution">
    <text evidence="8">The sequence shown here is derived from an EMBL/GenBank/DDBJ whole genome shotgun (WGS) entry which is preliminary data.</text>
</comment>
<reference evidence="8" key="1">
    <citation type="journal article" date="2014" name="Int. J. Syst. Evol. Microbiol.">
        <title>Complete genome sequence of Corynebacterium casei LMG S-19264T (=DSM 44701T), isolated from a smear-ripened cheese.</title>
        <authorList>
            <consortium name="US DOE Joint Genome Institute (JGI-PGF)"/>
            <person name="Walter F."/>
            <person name="Albersmeier A."/>
            <person name="Kalinowski J."/>
            <person name="Ruckert C."/>
        </authorList>
    </citation>
    <scope>NUCLEOTIDE SEQUENCE</scope>
    <source>
        <strain evidence="8">JCM 4369</strain>
    </source>
</reference>
<organism evidence="8 9">
    <name type="scientific">Streptomyces filipinensis</name>
    <dbReference type="NCBI Taxonomy" id="66887"/>
    <lineage>
        <taxon>Bacteria</taxon>
        <taxon>Bacillati</taxon>
        <taxon>Actinomycetota</taxon>
        <taxon>Actinomycetes</taxon>
        <taxon>Kitasatosporales</taxon>
        <taxon>Streptomycetaceae</taxon>
        <taxon>Streptomyces</taxon>
    </lineage>
</organism>
<dbReference type="InterPro" id="IPR001128">
    <property type="entry name" value="Cyt_P450"/>
</dbReference>
<name>A0A918MFB1_9ACTN</name>
<dbReference type="PANTHER" id="PTHR46696:SF1">
    <property type="entry name" value="CYTOCHROME P450 YJIB-RELATED"/>
    <property type="match status" value="1"/>
</dbReference>
<keyword evidence="3 7" id="KW-0479">Metal-binding</keyword>
<evidence type="ECO:0000256" key="1">
    <source>
        <dbReference type="ARBA" id="ARBA00010617"/>
    </source>
</evidence>
<evidence type="ECO:0000256" key="6">
    <source>
        <dbReference type="ARBA" id="ARBA00023033"/>
    </source>
</evidence>
<evidence type="ECO:0000256" key="3">
    <source>
        <dbReference type="ARBA" id="ARBA00022723"/>
    </source>
</evidence>
<sequence length="415" mass="45199">MVVSACPYALDLTGSHLAEEAARLRQHGPAARVTLPDGVPAWAVTRHSSARRLLVDPRISKDARRHWPPLADGRIGEDWPLYHWVSAQNMLTAYGTEHTRLRRLVSGAFTPRRSAAMRPRVQTLTAALLKALAARPAGQSVDLITHFALELPVQVICELFGVLDEGDRHTLRHGLSESVRTSARAEEVRQAQTSVHQALAQLVAVKRLAPADDLTSALIAARDEDGTRLSESELVDTLMLVIGAGYETTVNLLGNAIVELLSHPDQLRQVRDGAVGWDAVVEETLRMRGPAAFVPLRFALQDIDLGEGVVIRQGDAVLISFAATGLDPDEHGSDAARFDVARGERRDHLAFGHGVHYCLGASLARLEAAVALPALFERFPHMRLARPVQELEPTVSFVTNGYRSVPAVLTPEPGR</sequence>
<reference evidence="8" key="2">
    <citation type="submission" date="2020-09" db="EMBL/GenBank/DDBJ databases">
        <authorList>
            <person name="Sun Q."/>
            <person name="Ohkuma M."/>
        </authorList>
    </citation>
    <scope>NUCLEOTIDE SEQUENCE</scope>
    <source>
        <strain evidence="8">JCM 4369</strain>
    </source>
</reference>
<evidence type="ECO:0000256" key="5">
    <source>
        <dbReference type="ARBA" id="ARBA00023004"/>
    </source>
</evidence>
<dbReference type="GO" id="GO:0016705">
    <property type="term" value="F:oxidoreductase activity, acting on paired donors, with incorporation or reduction of molecular oxygen"/>
    <property type="evidence" value="ECO:0007669"/>
    <property type="project" value="InterPro"/>
</dbReference>
<accession>A0A918MFB1</accession>
<dbReference type="EMBL" id="BMTD01000021">
    <property type="protein sequence ID" value="GGV19694.1"/>
    <property type="molecule type" value="Genomic_DNA"/>
</dbReference>
<dbReference type="GO" id="GO:0020037">
    <property type="term" value="F:heme binding"/>
    <property type="evidence" value="ECO:0007669"/>
    <property type="project" value="InterPro"/>
</dbReference>
<evidence type="ECO:0000256" key="4">
    <source>
        <dbReference type="ARBA" id="ARBA00023002"/>
    </source>
</evidence>
<keyword evidence="5 7" id="KW-0408">Iron</keyword>
<dbReference type="InterPro" id="IPR002397">
    <property type="entry name" value="Cyt_P450_B"/>
</dbReference>
<dbReference type="InterPro" id="IPR036396">
    <property type="entry name" value="Cyt_P450_sf"/>
</dbReference>
<comment type="similarity">
    <text evidence="1 7">Belongs to the cytochrome P450 family.</text>
</comment>